<evidence type="ECO:0000259" key="2">
    <source>
        <dbReference type="Pfam" id="PF20732"/>
    </source>
</evidence>
<dbReference type="PANTHER" id="PTHR42915:SF1">
    <property type="entry name" value="PEPTIDOGLYCAN BETA-N-ACETYLMURAMIDASE NAMZ"/>
    <property type="match status" value="1"/>
</dbReference>
<dbReference type="Gene3D" id="3.90.1150.140">
    <property type="match status" value="1"/>
</dbReference>
<dbReference type="Pfam" id="PF07075">
    <property type="entry name" value="NamZ_N"/>
    <property type="match status" value="1"/>
</dbReference>
<dbReference type="Gene3D" id="3.40.50.12170">
    <property type="entry name" value="Uncharacterised protein PF07075, DUF1343"/>
    <property type="match status" value="1"/>
</dbReference>
<gene>
    <name evidence="3" type="ORF">IAA93_07460</name>
</gene>
<dbReference type="InterPro" id="IPR048503">
    <property type="entry name" value="NamZ_C"/>
</dbReference>
<dbReference type="PIRSF" id="PIRSF016719">
    <property type="entry name" value="UCP016719"/>
    <property type="match status" value="1"/>
</dbReference>
<reference evidence="3" key="2">
    <citation type="submission" date="2021-04" db="EMBL/GenBank/DDBJ databases">
        <authorList>
            <person name="Gilroy R."/>
        </authorList>
    </citation>
    <scope>NUCLEOTIDE SEQUENCE</scope>
    <source>
        <strain evidence="3">MalCec1-1739</strain>
    </source>
</reference>
<dbReference type="AlphaFoldDB" id="A0A9D2ZUV1"/>
<dbReference type="PANTHER" id="PTHR42915">
    <property type="entry name" value="HYPOTHETICAL 460 KDA PROTEIN IN FEUA-SIGW INTERGENIC REGION [PRECURSOR]"/>
    <property type="match status" value="1"/>
</dbReference>
<feature type="domain" description="Peptidoglycan beta-N-acetylmuramidase NamZ C-terminal" evidence="2">
    <location>
        <begin position="276"/>
        <end position="415"/>
    </location>
</feature>
<comment type="caution">
    <text evidence="3">The sequence shown here is derived from an EMBL/GenBank/DDBJ whole genome shotgun (WGS) entry which is preliminary data.</text>
</comment>
<evidence type="ECO:0000313" key="4">
    <source>
        <dbReference type="Proteomes" id="UP000787625"/>
    </source>
</evidence>
<dbReference type="Proteomes" id="UP000787625">
    <property type="component" value="Unassembled WGS sequence"/>
</dbReference>
<accession>A0A9D2ZUV1</accession>
<dbReference type="InterPro" id="IPR008302">
    <property type="entry name" value="NamZ"/>
</dbReference>
<feature type="domain" description="Peptidoglycan beta-N-acetylmuramidase NamZ N-terminal" evidence="1">
    <location>
        <begin position="73"/>
        <end position="272"/>
    </location>
</feature>
<evidence type="ECO:0000313" key="3">
    <source>
        <dbReference type="EMBL" id="HJD53543.1"/>
    </source>
</evidence>
<dbReference type="InterPro" id="IPR048502">
    <property type="entry name" value="NamZ_N"/>
</dbReference>
<protein>
    <submittedName>
        <fullName evidence="3">DUF1343 domain-containing protein</fullName>
    </submittedName>
</protein>
<reference evidence="3" key="1">
    <citation type="journal article" date="2021" name="PeerJ">
        <title>Extensive microbial diversity within the chicken gut microbiome revealed by metagenomics and culture.</title>
        <authorList>
            <person name="Gilroy R."/>
            <person name="Ravi A."/>
            <person name="Getino M."/>
            <person name="Pursley I."/>
            <person name="Horton D.L."/>
            <person name="Alikhan N.F."/>
            <person name="Baker D."/>
            <person name="Gharbi K."/>
            <person name="Hall N."/>
            <person name="Watson M."/>
            <person name="Adriaenssens E.M."/>
            <person name="Foster-Nyarko E."/>
            <person name="Jarju S."/>
            <person name="Secka A."/>
            <person name="Antonio M."/>
            <person name="Oren A."/>
            <person name="Chaudhuri R.R."/>
            <person name="La Ragione R."/>
            <person name="Hildebrand F."/>
            <person name="Pallen M.J."/>
        </authorList>
    </citation>
    <scope>NUCLEOTIDE SEQUENCE</scope>
    <source>
        <strain evidence="3">MalCec1-1739</strain>
    </source>
</reference>
<organism evidence="3 4">
    <name type="scientific">Candidatus Avibacteroides avistercoris</name>
    <dbReference type="NCBI Taxonomy" id="2840690"/>
    <lineage>
        <taxon>Bacteria</taxon>
        <taxon>Pseudomonadati</taxon>
        <taxon>Bacteroidota</taxon>
        <taxon>Bacteroidia</taxon>
        <taxon>Bacteroidales</taxon>
        <taxon>Bacteroidaceae</taxon>
        <taxon>Bacteroidaceae incertae sedis</taxon>
        <taxon>Candidatus Avibacteroides</taxon>
    </lineage>
</organism>
<evidence type="ECO:0000259" key="1">
    <source>
        <dbReference type="Pfam" id="PF07075"/>
    </source>
</evidence>
<proteinExistence type="predicted"/>
<dbReference type="EMBL" id="DWUP01000174">
    <property type="protein sequence ID" value="HJD53543.1"/>
    <property type="molecule type" value="Genomic_DNA"/>
</dbReference>
<dbReference type="GO" id="GO:0033922">
    <property type="term" value="F:peptidoglycan beta-N-acetylmuramidase activity"/>
    <property type="evidence" value="ECO:0007669"/>
    <property type="project" value="InterPro"/>
</dbReference>
<sequence length="417" mass="46413">MQSRHHTATAFTHRANGKNIRCKRRWHTVPWAKTLLAIVMALLAATTRVTAGDVVPGAYRTAEYVPLLKGKRVAVLANQTSMIGHTHLIDSLHSLGINITAILAAEHGFRGDKSAGEKISDSVDRRTGIRIISLYGNGSKDAIDRTLKSCDMVVIDIQDVGTRFYTYYITMLRLMNKCAAYGRMLMILDRPNPTGHYVDGPILDMKHKSGVGALPIPVVHGMTLGELAGMINGEGWLDGGRRCKINVIKCDGYTHGTPYTLPIPPSPNLKDMTAIYLYPSLCYFEGTPVSVGRGTDKPFKIFGHPQMKGDYTFTPHETAAAHNPPCEGRLCHGYDLSGTPDRELRAKKIDLTYIITAYRESGLGDKFFTPFFEKLIGVDYVRQMIKDGCDAAQISQMWQDDVRRFKDARRPYLLYAE</sequence>
<name>A0A9D2ZUV1_9BACT</name>
<dbReference type="Pfam" id="PF20732">
    <property type="entry name" value="NamZ_C"/>
    <property type="match status" value="1"/>
</dbReference>